<evidence type="ECO:0000259" key="5">
    <source>
        <dbReference type="Pfam" id="PF14304"/>
    </source>
</evidence>
<feature type="region of interest" description="Disordered" evidence="4">
    <location>
        <begin position="246"/>
        <end position="355"/>
    </location>
</feature>
<evidence type="ECO:0000313" key="7">
    <source>
        <dbReference type="EMBL" id="KAK7251612.1"/>
    </source>
</evidence>
<comment type="subcellular location">
    <subcellularLocation>
        <location evidence="1">Nucleus</location>
    </subcellularLocation>
</comment>
<dbReference type="PANTHER" id="PTHR47866">
    <property type="entry name" value="HYDROXYPROLINE-RICH GLYCOPROTEIN FAMILY PROTEIN"/>
    <property type="match status" value="1"/>
</dbReference>
<dbReference type="GO" id="GO:0031124">
    <property type="term" value="P:mRNA 3'-end processing"/>
    <property type="evidence" value="ECO:0007669"/>
    <property type="project" value="InterPro"/>
</dbReference>
<dbReference type="EMBL" id="JAYWIO010000007">
    <property type="protein sequence ID" value="KAK7251612.1"/>
    <property type="molecule type" value="Genomic_DNA"/>
</dbReference>
<evidence type="ECO:0000256" key="2">
    <source>
        <dbReference type="ARBA" id="ARBA00022884"/>
    </source>
</evidence>
<feature type="compositionally biased region" description="Low complexity" evidence="4">
    <location>
        <begin position="108"/>
        <end position="120"/>
    </location>
</feature>
<dbReference type="InterPro" id="IPR026896">
    <property type="entry name" value="CSTF_C"/>
</dbReference>
<dbReference type="InterPro" id="IPR038192">
    <property type="entry name" value="CSTF_C_sf"/>
</dbReference>
<comment type="caution">
    <text evidence="7">The sequence shown here is derived from an EMBL/GenBank/DDBJ whole genome shotgun (WGS) entry which is preliminary data.</text>
</comment>
<keyword evidence="3" id="KW-0539">Nucleus</keyword>
<keyword evidence="2" id="KW-0694">RNA-binding</keyword>
<dbReference type="Proteomes" id="UP001372338">
    <property type="component" value="Unassembled WGS sequence"/>
</dbReference>
<proteinExistence type="predicted"/>
<keyword evidence="8" id="KW-1185">Reference proteome</keyword>
<protein>
    <submittedName>
        <fullName evidence="7">Uncharacterized protein</fullName>
    </submittedName>
</protein>
<feature type="compositionally biased region" description="Pro residues" evidence="4">
    <location>
        <begin position="213"/>
        <end position="231"/>
    </location>
</feature>
<evidence type="ECO:0000256" key="3">
    <source>
        <dbReference type="ARBA" id="ARBA00023242"/>
    </source>
</evidence>
<name>A0AAN9EAM7_CROPI</name>
<dbReference type="InterPro" id="IPR025742">
    <property type="entry name" value="CSTF2_hinge"/>
</dbReference>
<accession>A0AAN9EAM7</accession>
<feature type="compositionally biased region" description="Low complexity" evidence="4">
    <location>
        <begin position="163"/>
        <end position="179"/>
    </location>
</feature>
<dbReference type="Gene3D" id="1.25.40.630">
    <property type="match status" value="1"/>
</dbReference>
<gene>
    <name evidence="7" type="ORF">RIF29_34958</name>
</gene>
<feature type="compositionally biased region" description="Low complexity" evidence="4">
    <location>
        <begin position="129"/>
        <end position="140"/>
    </location>
</feature>
<evidence type="ECO:0000256" key="1">
    <source>
        <dbReference type="ARBA" id="ARBA00004123"/>
    </source>
</evidence>
<feature type="region of interest" description="Disordered" evidence="4">
    <location>
        <begin position="108"/>
        <end position="231"/>
    </location>
</feature>
<dbReference type="GO" id="GO:0003723">
    <property type="term" value="F:RNA binding"/>
    <property type="evidence" value="ECO:0007669"/>
    <property type="project" value="UniProtKB-KW"/>
</dbReference>
<evidence type="ECO:0000259" key="6">
    <source>
        <dbReference type="Pfam" id="PF14327"/>
    </source>
</evidence>
<evidence type="ECO:0000256" key="4">
    <source>
        <dbReference type="SAM" id="MobiDB-lite"/>
    </source>
</evidence>
<organism evidence="7 8">
    <name type="scientific">Crotalaria pallida</name>
    <name type="common">Smooth rattlebox</name>
    <name type="synonym">Crotalaria striata</name>
    <dbReference type="NCBI Taxonomy" id="3830"/>
    <lineage>
        <taxon>Eukaryota</taxon>
        <taxon>Viridiplantae</taxon>
        <taxon>Streptophyta</taxon>
        <taxon>Embryophyta</taxon>
        <taxon>Tracheophyta</taxon>
        <taxon>Spermatophyta</taxon>
        <taxon>Magnoliopsida</taxon>
        <taxon>eudicotyledons</taxon>
        <taxon>Gunneridae</taxon>
        <taxon>Pentapetalae</taxon>
        <taxon>rosids</taxon>
        <taxon>fabids</taxon>
        <taxon>Fabales</taxon>
        <taxon>Fabaceae</taxon>
        <taxon>Papilionoideae</taxon>
        <taxon>50 kb inversion clade</taxon>
        <taxon>genistoids sensu lato</taxon>
        <taxon>core genistoids</taxon>
        <taxon>Crotalarieae</taxon>
        <taxon>Crotalaria</taxon>
    </lineage>
</organism>
<dbReference type="FunFam" id="1.10.20.70:FF:000001">
    <property type="entry name" value="Cleavage stimulation factor subunit 2"/>
    <property type="match status" value="1"/>
</dbReference>
<dbReference type="Gene3D" id="1.10.20.70">
    <property type="entry name" value="Transcription termination and cleavage factor, C-terminal domain"/>
    <property type="match status" value="1"/>
</dbReference>
<feature type="compositionally biased region" description="Polar residues" evidence="4">
    <location>
        <begin position="337"/>
        <end position="346"/>
    </location>
</feature>
<dbReference type="PANTHER" id="PTHR47866:SF2">
    <property type="entry name" value="HYDROXYPROLINE-RICH GLYCOPROTEIN FAMILY PROTEIN"/>
    <property type="match status" value="1"/>
</dbReference>
<evidence type="ECO:0000313" key="8">
    <source>
        <dbReference type="Proteomes" id="UP001372338"/>
    </source>
</evidence>
<dbReference type="Pfam" id="PF14327">
    <property type="entry name" value="CSTF2_hinge"/>
    <property type="match status" value="1"/>
</dbReference>
<dbReference type="Pfam" id="PF14304">
    <property type="entry name" value="CSTF_C"/>
    <property type="match status" value="1"/>
</dbReference>
<sequence length="393" mass="42185">MAGKQQQMMSGEGLSANMAGMSKHQLYDIMSQMKNLIEQNQHQARHILIQNPLLTKALFQAQIMLGMVQSPQLVPKVQPTVSQNTQQAVQPIQQPNVQSAQLLAGQVGSQDQVGVSQTQVPPRKHQNQPSVPVSSAAVPAMTHQSQPLAAHSLQMPQHPKGHLTPQAAPASLAQSSQLPNIPSSQPLHLPPMPTASGQLQQQLQTPGFQHMPLQPPLPPQLRPPSGPPFHPQYPPQMGANLGFQHAGAPHNIPQSMFHPGTKPPASVVSSFPQGQTPLPGQQSSKSPYQVGNMPLGPDFGNQAGNAMQIDRGSSWMPGPSENPAQLSGAPPGPPSLVSGQMGTGNQPLRPPALSPEMEKQLLQQVMSLTPEQINLLPPEQRNQVLQLQQMLRQ</sequence>
<reference evidence="7 8" key="1">
    <citation type="submission" date="2024-01" db="EMBL/GenBank/DDBJ databases">
        <title>The genomes of 5 underutilized Papilionoideae crops provide insights into root nodulation and disease resistanc.</title>
        <authorList>
            <person name="Yuan L."/>
        </authorList>
    </citation>
    <scope>NUCLEOTIDE SEQUENCE [LARGE SCALE GENOMIC DNA]</scope>
    <source>
        <strain evidence="7">ZHUSHIDOU_FW_LH</strain>
        <tissue evidence="7">Leaf</tissue>
    </source>
</reference>
<feature type="domain" description="Transcription termination and cleavage factor C-terminal" evidence="5">
    <location>
        <begin position="359"/>
        <end position="393"/>
    </location>
</feature>
<feature type="domain" description="Cleavage stimulation factor subunit 2 hinge" evidence="6">
    <location>
        <begin position="7"/>
        <end position="70"/>
    </location>
</feature>
<dbReference type="AlphaFoldDB" id="A0AAN9EAM7"/>
<feature type="compositionally biased region" description="Polar residues" evidence="4">
    <location>
        <begin position="267"/>
        <end position="289"/>
    </location>
</feature>
<dbReference type="GO" id="GO:0005634">
    <property type="term" value="C:nucleus"/>
    <property type="evidence" value="ECO:0007669"/>
    <property type="project" value="UniProtKB-SubCell"/>
</dbReference>